<organism evidence="1 2">
    <name type="scientific">Chengkuizengella axinellae</name>
    <dbReference type="NCBI Taxonomy" id="3064388"/>
    <lineage>
        <taxon>Bacteria</taxon>
        <taxon>Bacillati</taxon>
        <taxon>Bacillota</taxon>
        <taxon>Bacilli</taxon>
        <taxon>Bacillales</taxon>
        <taxon>Paenibacillaceae</taxon>
        <taxon>Chengkuizengella</taxon>
    </lineage>
</organism>
<dbReference type="Proteomes" id="UP001231941">
    <property type="component" value="Unassembled WGS sequence"/>
</dbReference>
<comment type="caution">
    <text evidence="1">The sequence shown here is derived from an EMBL/GenBank/DDBJ whole genome shotgun (WGS) entry which is preliminary data.</text>
</comment>
<gene>
    <name evidence="1" type="ORF">Q5Y73_24600</name>
</gene>
<dbReference type="EMBL" id="JAVAMP010000051">
    <property type="protein sequence ID" value="MDP5277265.1"/>
    <property type="molecule type" value="Genomic_DNA"/>
</dbReference>
<evidence type="ECO:0008006" key="3">
    <source>
        <dbReference type="Google" id="ProtNLM"/>
    </source>
</evidence>
<protein>
    <recommendedName>
        <fullName evidence="3">DUF1292 domain-containing protein</fullName>
    </recommendedName>
</protein>
<accession>A0ABT9J6N9</accession>
<name>A0ABT9J6N9_9BACL</name>
<evidence type="ECO:0000313" key="2">
    <source>
        <dbReference type="Proteomes" id="UP001231941"/>
    </source>
</evidence>
<dbReference type="RefSeq" id="WP_305994564.1">
    <property type="nucleotide sequence ID" value="NZ_JAVAMP010000051.1"/>
</dbReference>
<evidence type="ECO:0000313" key="1">
    <source>
        <dbReference type="EMBL" id="MDP5277265.1"/>
    </source>
</evidence>
<keyword evidence="2" id="KW-1185">Reference proteome</keyword>
<feature type="non-terminal residue" evidence="1">
    <location>
        <position position="1"/>
    </location>
</feature>
<sequence>DGNWIVVLLGELDSEEEESDVDTNLVVSIEGDKVESTEEGVTLDEVDGEYALTTSEVAK</sequence>
<proteinExistence type="predicted"/>
<reference evidence="1 2" key="1">
    <citation type="submission" date="2023-08" db="EMBL/GenBank/DDBJ databases">
        <authorList>
            <person name="Park J.-S."/>
        </authorList>
    </citation>
    <scope>NUCLEOTIDE SEQUENCE [LARGE SCALE GENOMIC DNA]</scope>
    <source>
        <strain evidence="1 2">2205SS18-9</strain>
    </source>
</reference>